<sequence>MRRARGTKGLILIRICSRDLILPFKDGVAIDTGAPYTWLVSAAFYVLRAEIAKVTDGLGLTRQYDPHVWGLCYSGTGNIARDLPDFPLMTFHLGNGADLVLDTTRVLAQQNHNIAYDLIGKKLYIQKIECSLLDED</sequence>
<accession>A0ACC0Y9R2</accession>
<dbReference type="EMBL" id="CM047743">
    <property type="protein sequence ID" value="KAJ0030895.1"/>
    <property type="molecule type" value="Genomic_DNA"/>
</dbReference>
<protein>
    <submittedName>
        <fullName evidence="1">Uncharacterized protein</fullName>
    </submittedName>
</protein>
<comment type="caution">
    <text evidence="1">The sequence shown here is derived from an EMBL/GenBank/DDBJ whole genome shotgun (WGS) entry which is preliminary data.</text>
</comment>
<name>A0ACC0Y9R2_9ROSI</name>
<reference evidence="2" key="1">
    <citation type="journal article" date="2023" name="G3 (Bethesda)">
        <title>Genome assembly and association tests identify interacting loci associated with vigor, precocity, and sex in interspecific pistachio rootstocks.</title>
        <authorList>
            <person name="Palmer W."/>
            <person name="Jacygrad E."/>
            <person name="Sagayaradj S."/>
            <person name="Cavanaugh K."/>
            <person name="Han R."/>
            <person name="Bertier L."/>
            <person name="Beede B."/>
            <person name="Kafkas S."/>
            <person name="Golino D."/>
            <person name="Preece J."/>
            <person name="Michelmore R."/>
        </authorList>
    </citation>
    <scope>NUCLEOTIDE SEQUENCE [LARGE SCALE GENOMIC DNA]</scope>
</reference>
<gene>
    <name evidence="1" type="ORF">Pint_14388</name>
</gene>
<evidence type="ECO:0000313" key="2">
    <source>
        <dbReference type="Proteomes" id="UP001163603"/>
    </source>
</evidence>
<dbReference type="Proteomes" id="UP001163603">
    <property type="component" value="Chromosome 8"/>
</dbReference>
<proteinExistence type="predicted"/>
<evidence type="ECO:0000313" key="1">
    <source>
        <dbReference type="EMBL" id="KAJ0030895.1"/>
    </source>
</evidence>
<keyword evidence="2" id="KW-1185">Reference proteome</keyword>
<organism evidence="1 2">
    <name type="scientific">Pistacia integerrima</name>
    <dbReference type="NCBI Taxonomy" id="434235"/>
    <lineage>
        <taxon>Eukaryota</taxon>
        <taxon>Viridiplantae</taxon>
        <taxon>Streptophyta</taxon>
        <taxon>Embryophyta</taxon>
        <taxon>Tracheophyta</taxon>
        <taxon>Spermatophyta</taxon>
        <taxon>Magnoliopsida</taxon>
        <taxon>eudicotyledons</taxon>
        <taxon>Gunneridae</taxon>
        <taxon>Pentapetalae</taxon>
        <taxon>rosids</taxon>
        <taxon>malvids</taxon>
        <taxon>Sapindales</taxon>
        <taxon>Anacardiaceae</taxon>
        <taxon>Pistacia</taxon>
    </lineage>
</organism>